<feature type="compositionally biased region" description="Pro residues" evidence="1">
    <location>
        <begin position="81"/>
        <end position="105"/>
    </location>
</feature>
<evidence type="ECO:0000313" key="3">
    <source>
        <dbReference type="Proteomes" id="UP000558488"/>
    </source>
</evidence>
<feature type="region of interest" description="Disordered" evidence="1">
    <location>
        <begin position="58"/>
        <end position="110"/>
    </location>
</feature>
<gene>
    <name evidence="2" type="ORF">mPipKuh1_008315</name>
</gene>
<name>A0A7J7VVE0_PIPKU</name>
<dbReference type="EMBL" id="JACAGB010000013">
    <property type="protein sequence ID" value="KAF6328996.1"/>
    <property type="molecule type" value="Genomic_DNA"/>
</dbReference>
<organism evidence="2 3">
    <name type="scientific">Pipistrellus kuhlii</name>
    <name type="common">Kuhl's pipistrelle</name>
    <dbReference type="NCBI Taxonomy" id="59472"/>
    <lineage>
        <taxon>Eukaryota</taxon>
        <taxon>Metazoa</taxon>
        <taxon>Chordata</taxon>
        <taxon>Craniata</taxon>
        <taxon>Vertebrata</taxon>
        <taxon>Euteleostomi</taxon>
        <taxon>Mammalia</taxon>
        <taxon>Eutheria</taxon>
        <taxon>Laurasiatheria</taxon>
        <taxon>Chiroptera</taxon>
        <taxon>Yangochiroptera</taxon>
        <taxon>Vespertilionidae</taxon>
        <taxon>Pipistrellus</taxon>
    </lineage>
</organism>
<dbReference type="Proteomes" id="UP000558488">
    <property type="component" value="Unassembled WGS sequence"/>
</dbReference>
<accession>A0A7J7VVE0</accession>
<evidence type="ECO:0000256" key="1">
    <source>
        <dbReference type="SAM" id="MobiDB-lite"/>
    </source>
</evidence>
<reference evidence="2 3" key="1">
    <citation type="journal article" date="2020" name="Nature">
        <title>Six reference-quality genomes reveal evolution of bat adaptations.</title>
        <authorList>
            <person name="Jebb D."/>
            <person name="Huang Z."/>
            <person name="Pippel M."/>
            <person name="Hughes G.M."/>
            <person name="Lavrichenko K."/>
            <person name="Devanna P."/>
            <person name="Winkler S."/>
            <person name="Jermiin L.S."/>
            <person name="Skirmuntt E.C."/>
            <person name="Katzourakis A."/>
            <person name="Burkitt-Gray L."/>
            <person name="Ray D.A."/>
            <person name="Sullivan K.A.M."/>
            <person name="Roscito J.G."/>
            <person name="Kirilenko B.M."/>
            <person name="Davalos L.M."/>
            <person name="Corthals A.P."/>
            <person name="Power M.L."/>
            <person name="Jones G."/>
            <person name="Ransome R.D."/>
            <person name="Dechmann D.K.N."/>
            <person name="Locatelli A.G."/>
            <person name="Puechmaille S.J."/>
            <person name="Fedrigo O."/>
            <person name="Jarvis E.D."/>
            <person name="Hiller M."/>
            <person name="Vernes S.C."/>
            <person name="Myers E.W."/>
            <person name="Teeling E.C."/>
        </authorList>
    </citation>
    <scope>NUCLEOTIDE SEQUENCE [LARGE SCALE GENOMIC DNA]</scope>
    <source>
        <strain evidence="2">MPipKuh1</strain>
        <tissue evidence="2">Flight muscle</tissue>
    </source>
</reference>
<sequence length="128" mass="13542">MEGGEGHAEGLGGPRAWGREALALRNVPGCLLGLRQWAQRGLELAQCRAHVAQQALPPLLPTPSPQPGWGCQGRADLLDTAPPPPHFPHLPCPFPPPPLPAPSFPNEPQRSAAVNHLAPSTAFTLERG</sequence>
<dbReference type="AlphaFoldDB" id="A0A7J7VVE0"/>
<comment type="caution">
    <text evidence="2">The sequence shown here is derived from an EMBL/GenBank/DDBJ whole genome shotgun (WGS) entry which is preliminary data.</text>
</comment>
<proteinExistence type="predicted"/>
<protein>
    <submittedName>
        <fullName evidence="2">Uncharacterized protein</fullName>
    </submittedName>
</protein>
<evidence type="ECO:0000313" key="2">
    <source>
        <dbReference type="EMBL" id="KAF6328996.1"/>
    </source>
</evidence>
<keyword evidence="3" id="KW-1185">Reference proteome</keyword>